<feature type="active site" description="Proton donor/acceptor" evidence="4">
    <location>
        <position position="29"/>
    </location>
</feature>
<dbReference type="PANTHER" id="PTHR10466:SF0">
    <property type="entry name" value="PHOSPHOMANNOMUTASE"/>
    <property type="match status" value="1"/>
</dbReference>
<comment type="cofactor">
    <cofactor evidence="6">
        <name>Mg(2+)</name>
        <dbReference type="ChEBI" id="CHEBI:18420"/>
    </cofactor>
</comment>
<evidence type="ECO:0000256" key="5">
    <source>
        <dbReference type="PIRSR" id="PIRSR605002-2"/>
    </source>
</evidence>
<dbReference type="AlphaFoldDB" id="A0A2K1SUN9"/>
<evidence type="ECO:0000256" key="2">
    <source>
        <dbReference type="ARBA" id="ARBA00022723"/>
    </source>
</evidence>
<dbReference type="GO" id="GO:0009298">
    <property type="term" value="P:GDP-mannose biosynthetic process"/>
    <property type="evidence" value="ECO:0007669"/>
    <property type="project" value="InterPro"/>
</dbReference>
<keyword evidence="1" id="KW-0963">Cytoplasm</keyword>
<dbReference type="Gene3D" id="3.40.50.1000">
    <property type="entry name" value="HAD superfamily/HAD-like"/>
    <property type="match status" value="1"/>
</dbReference>
<organism evidence="7 8">
    <name type="scientific">Gardnerella vaginalis</name>
    <dbReference type="NCBI Taxonomy" id="2702"/>
    <lineage>
        <taxon>Bacteria</taxon>
        <taxon>Bacillati</taxon>
        <taxon>Actinomycetota</taxon>
        <taxon>Actinomycetes</taxon>
        <taxon>Bifidobacteriales</taxon>
        <taxon>Bifidobacteriaceae</taxon>
        <taxon>Gardnerella</taxon>
    </lineage>
</organism>
<feature type="binding site" evidence="6">
    <location>
        <position position="29"/>
    </location>
    <ligand>
        <name>Mg(2+)</name>
        <dbReference type="ChEBI" id="CHEBI:18420"/>
        <label>1</label>
    </ligand>
</feature>
<name>A0A2K1SUN9_GARVA</name>
<dbReference type="InterPro" id="IPR036412">
    <property type="entry name" value="HAD-like_sf"/>
</dbReference>
<reference evidence="7 8" key="1">
    <citation type="submission" date="2016-10" db="EMBL/GenBank/DDBJ databases">
        <authorList>
            <person name="Varghese N."/>
        </authorList>
    </citation>
    <scope>NUCLEOTIDE SEQUENCE [LARGE SCALE GENOMIC DNA]</scope>
    <source>
        <strain evidence="7 8">KA00225</strain>
    </source>
</reference>
<dbReference type="Pfam" id="PF03332">
    <property type="entry name" value="PMM"/>
    <property type="match status" value="1"/>
</dbReference>
<feature type="binding site" evidence="5">
    <location>
        <position position="200"/>
    </location>
    <ligand>
        <name>alpha-D-mannose 1-phosphate</name>
        <dbReference type="ChEBI" id="CHEBI:58409"/>
    </ligand>
</feature>
<feature type="binding site" evidence="6">
    <location>
        <position position="27"/>
    </location>
    <ligand>
        <name>Mg(2+)</name>
        <dbReference type="ChEBI" id="CHEBI:18420"/>
        <label>1</label>
    </ligand>
</feature>
<dbReference type="InterPro" id="IPR043169">
    <property type="entry name" value="PMM_cap"/>
</dbReference>
<evidence type="ECO:0000256" key="1">
    <source>
        <dbReference type="ARBA" id="ARBA00022490"/>
    </source>
</evidence>
<dbReference type="EMBL" id="MNLH01000003">
    <property type="protein sequence ID" value="PNS43228.1"/>
    <property type="molecule type" value="Genomic_DNA"/>
</dbReference>
<dbReference type="RefSeq" id="WP_103084718.1">
    <property type="nucleotide sequence ID" value="NZ_MNLH01000003.1"/>
</dbReference>
<dbReference type="GO" id="GO:0004615">
    <property type="term" value="F:phosphomannomutase activity"/>
    <property type="evidence" value="ECO:0007669"/>
    <property type="project" value="InterPro"/>
</dbReference>
<dbReference type="Gene3D" id="3.30.1240.20">
    <property type="match status" value="1"/>
</dbReference>
<evidence type="ECO:0000256" key="4">
    <source>
        <dbReference type="PIRSR" id="PIRSR605002-1"/>
    </source>
</evidence>
<evidence type="ECO:0000256" key="3">
    <source>
        <dbReference type="ARBA" id="ARBA00022842"/>
    </source>
</evidence>
<sequence>MLEAIVHDCNEDFLAQRIAQSSLIAFDLDNTLACSRQPMLPDMASILSDLMCIKPIAIITGGCLGLVKSQVLDVLNPYVKLENCHIMPTNGTRYYRIDNDGKLYCVYAHNISPEDAKRITEVIRFHAHKLGLLKEKGDPDLWGEQIENRGSQITFSALGQQAPANRKKAWDPQGLLKNELTKAIAKDLPDFAVRSGGDTSVDVYCMGDDKAHALLALADFCSIDIMDTVFIGDRMCEGGNDYPTAFTGALAVEVRNPQDTFSLCKEVLKAIRFSHKL</sequence>
<proteinExistence type="predicted"/>
<dbReference type="OrthoDB" id="2241234at2"/>
<dbReference type="Proteomes" id="UP000236146">
    <property type="component" value="Unassembled WGS sequence"/>
</dbReference>
<dbReference type="GO" id="GO:0046872">
    <property type="term" value="F:metal ion binding"/>
    <property type="evidence" value="ECO:0007669"/>
    <property type="project" value="UniProtKB-KW"/>
</dbReference>
<dbReference type="PANTHER" id="PTHR10466">
    <property type="entry name" value="PHOSPHOMANNOMUTASE"/>
    <property type="match status" value="1"/>
</dbReference>
<dbReference type="GO" id="GO:0005829">
    <property type="term" value="C:cytosol"/>
    <property type="evidence" value="ECO:0007669"/>
    <property type="project" value="TreeGrafter"/>
</dbReference>
<gene>
    <name evidence="7" type="ORF">BFS05_04075</name>
</gene>
<feature type="binding site" evidence="5">
    <location>
        <position position="202"/>
    </location>
    <ligand>
        <name>alpha-D-mannose 1-phosphate</name>
        <dbReference type="ChEBI" id="CHEBI:58409"/>
    </ligand>
</feature>
<keyword evidence="2 6" id="KW-0479">Metal-binding</keyword>
<dbReference type="InterPro" id="IPR005002">
    <property type="entry name" value="PMM"/>
</dbReference>
<accession>A0A2K1SUN9</accession>
<feature type="active site" description="Nucleophile" evidence="4">
    <location>
        <position position="27"/>
    </location>
</feature>
<protein>
    <submittedName>
        <fullName evidence="7">Phosphomannomutase</fullName>
    </submittedName>
</protein>
<keyword evidence="3 6" id="KW-0460">Magnesium</keyword>
<dbReference type="GO" id="GO:0006487">
    <property type="term" value="P:protein N-linked glycosylation"/>
    <property type="evidence" value="ECO:0007669"/>
    <property type="project" value="TreeGrafter"/>
</dbReference>
<evidence type="ECO:0000313" key="8">
    <source>
        <dbReference type="Proteomes" id="UP000236146"/>
    </source>
</evidence>
<evidence type="ECO:0000256" key="6">
    <source>
        <dbReference type="PIRSR" id="PIRSR605002-3"/>
    </source>
</evidence>
<comment type="caution">
    <text evidence="7">The sequence shown here is derived from an EMBL/GenBank/DDBJ whole genome shotgun (WGS) entry which is preliminary data.</text>
</comment>
<evidence type="ECO:0000313" key="7">
    <source>
        <dbReference type="EMBL" id="PNS43228.1"/>
    </source>
</evidence>
<feature type="binding site" evidence="6">
    <location>
        <position position="233"/>
    </location>
    <ligand>
        <name>Mg(2+)</name>
        <dbReference type="ChEBI" id="CHEBI:18420"/>
        <label>1</label>
    </ligand>
</feature>
<dbReference type="SUPFAM" id="SSF56784">
    <property type="entry name" value="HAD-like"/>
    <property type="match status" value="1"/>
</dbReference>
<dbReference type="GO" id="GO:0006013">
    <property type="term" value="P:mannose metabolic process"/>
    <property type="evidence" value="ECO:0007669"/>
    <property type="project" value="TreeGrafter"/>
</dbReference>
<dbReference type="InterPro" id="IPR023214">
    <property type="entry name" value="HAD_sf"/>
</dbReference>
<feature type="binding site" evidence="5">
    <location>
        <position position="36"/>
    </location>
    <ligand>
        <name>alpha-D-mannose 1-phosphate</name>
        <dbReference type="ChEBI" id="CHEBI:58409"/>
    </ligand>
</feature>
<feature type="binding site" evidence="5">
    <location>
        <position position="149"/>
    </location>
    <ligand>
        <name>alpha-D-mannose 1-phosphate</name>
        <dbReference type="ChEBI" id="CHEBI:58409"/>
    </ligand>
</feature>